<evidence type="ECO:0000256" key="1">
    <source>
        <dbReference type="SAM" id="Coils"/>
    </source>
</evidence>
<keyword evidence="5" id="KW-1185">Reference proteome</keyword>
<reference evidence="4 5" key="1">
    <citation type="submission" date="2017-09" db="EMBL/GenBank/DDBJ databases">
        <title>WGS assembly of Aquilegia coerulea Goldsmith.</title>
        <authorList>
            <person name="Hodges S."/>
            <person name="Kramer E."/>
            <person name="Nordborg M."/>
            <person name="Tomkins J."/>
            <person name="Borevitz J."/>
            <person name="Derieg N."/>
            <person name="Yan J."/>
            <person name="Mihaltcheva S."/>
            <person name="Hayes R.D."/>
            <person name="Rokhsar D."/>
        </authorList>
    </citation>
    <scope>NUCLEOTIDE SEQUENCE [LARGE SCALE GENOMIC DNA]</scope>
    <source>
        <strain evidence="5">cv. Goldsmith</strain>
    </source>
</reference>
<feature type="coiled-coil region" evidence="1">
    <location>
        <begin position="1059"/>
        <end position="1107"/>
    </location>
</feature>
<evidence type="ECO:0000313" key="5">
    <source>
        <dbReference type="Proteomes" id="UP000230069"/>
    </source>
</evidence>
<gene>
    <name evidence="4" type="ORF">AQUCO_01300351v1</name>
</gene>
<dbReference type="PANTHER" id="PTHR34452">
    <property type="entry name" value="MYOSIN HEAVY CHAIN-RELATED PROTEIN"/>
    <property type="match status" value="1"/>
</dbReference>
<dbReference type="EMBL" id="KZ305030">
    <property type="protein sequence ID" value="PIA49486.1"/>
    <property type="molecule type" value="Genomic_DNA"/>
</dbReference>
<evidence type="ECO:0000256" key="2">
    <source>
        <dbReference type="SAM" id="MobiDB-lite"/>
    </source>
</evidence>
<feature type="compositionally biased region" description="Basic and acidic residues" evidence="2">
    <location>
        <begin position="293"/>
        <end position="307"/>
    </location>
</feature>
<feature type="coiled-coil region" evidence="1">
    <location>
        <begin position="677"/>
        <end position="827"/>
    </location>
</feature>
<dbReference type="OrthoDB" id="765176at2759"/>
<dbReference type="Pfam" id="PF10358">
    <property type="entry name" value="NT-C2"/>
    <property type="match status" value="1"/>
</dbReference>
<feature type="coiled-coil region" evidence="1">
    <location>
        <begin position="421"/>
        <end position="448"/>
    </location>
</feature>
<dbReference type="Proteomes" id="UP000230069">
    <property type="component" value="Unassembled WGS sequence"/>
</dbReference>
<feature type="coiled-coil region" evidence="1">
    <location>
        <begin position="314"/>
        <end position="369"/>
    </location>
</feature>
<feature type="compositionally biased region" description="Basic and acidic residues" evidence="2">
    <location>
        <begin position="218"/>
        <end position="238"/>
    </location>
</feature>
<dbReference type="FunCoup" id="A0A2G5E178">
    <property type="interactions" value="52"/>
</dbReference>
<feature type="region of interest" description="Disordered" evidence="2">
    <location>
        <begin position="192"/>
        <end position="254"/>
    </location>
</feature>
<feature type="coiled-coil region" evidence="1">
    <location>
        <begin position="930"/>
        <end position="968"/>
    </location>
</feature>
<dbReference type="PANTHER" id="PTHR34452:SF7">
    <property type="entry name" value="MYOSIN HEAVY CHAIN-RELATED PROTEIN"/>
    <property type="match status" value="1"/>
</dbReference>
<feature type="coiled-coil region" evidence="1">
    <location>
        <begin position="856"/>
        <end position="890"/>
    </location>
</feature>
<feature type="domain" description="C2 NT-type" evidence="3">
    <location>
        <begin position="6"/>
        <end position="141"/>
    </location>
</feature>
<protein>
    <recommendedName>
        <fullName evidence="3">C2 NT-type domain-containing protein</fullName>
    </recommendedName>
</protein>
<proteinExistence type="predicted"/>
<dbReference type="PROSITE" id="PS51840">
    <property type="entry name" value="C2_NT"/>
    <property type="match status" value="1"/>
</dbReference>
<evidence type="ECO:0000259" key="3">
    <source>
        <dbReference type="PROSITE" id="PS51840"/>
    </source>
</evidence>
<feature type="region of interest" description="Disordered" evidence="2">
    <location>
        <begin position="270"/>
        <end position="307"/>
    </location>
</feature>
<dbReference type="STRING" id="218851.A0A2G5E178"/>
<feature type="region of interest" description="Disordered" evidence="2">
    <location>
        <begin position="896"/>
        <end position="921"/>
    </location>
</feature>
<dbReference type="InterPro" id="IPR019448">
    <property type="entry name" value="NT-C2"/>
</dbReference>
<dbReference type="AlphaFoldDB" id="A0A2G5E178"/>
<evidence type="ECO:0000313" key="4">
    <source>
        <dbReference type="EMBL" id="PIA49486.1"/>
    </source>
</evidence>
<feature type="compositionally biased region" description="Low complexity" evidence="2">
    <location>
        <begin position="240"/>
        <end position="249"/>
    </location>
</feature>
<keyword evidence="1" id="KW-0175">Coiled coil</keyword>
<feature type="coiled-coil region" evidence="1">
    <location>
        <begin position="496"/>
        <end position="619"/>
    </location>
</feature>
<sequence>MFKSSRWRSEKNKIKVVFKLQFHATQVPQLAKDSLMVSLVPVEVGKPTVRLEKSAIQDGTCRWENPIYETIKFIQEPKTGKISEKIYQFIVSTGSSKAGVLGEVTFDFANYFESIKPSSVALPLKALNSATILHVTIQRVSGAVDQRDNEENGIAENISQDRSLRRKMSDCDTDENRNCNSIEDVSVNKTISQNSESNGNLTACKSSDGISASDSENSSERNTPRDLGLKNSNVHRDPGSFLSSLSHSSMPHKPTTNAIITNYLEHQRSNTEWSVGSAPDGSVDDSTNSSDDILMKERSPHASDTSVEKLRGDLVTLARQAEVSEIEIQTLRKQIVKESKRGQDLARDVISLKEERDALKQECEQLKSSRKHNGDTKVSSKLQFQGEDSHTLLKEIRQELDYEKDLNVNLRIQLQKTQESNSELLLAVQDLDEMLEQKNSEISYLSNKSVTNGNAEKRHDIVSKYETDDDEEQRALESLVKEHDDAKDIYLLEQKIIDLYSEIEVYRRDRDELEMQMEQLALDYEILKQENHDLMSKLEQSHLQEQLKAQYECSDSLANLNELETQIESLENELKKQEEDFSASLVTINELKSQVEYLEKELEKQAQGYEADLDTVMHAKVEQEQRAIRAEEALRKTRLTNANTAERLQEEFRRLSMQMSSTFDANEKVAMKAVTEANELRLQKSHLEEMLDSVNEELSYVRDQYEEKIKELSNQIDMTKEQAEHTLLELEEKSRKLEHQKEQEEKTCGTFSKEILMLRDEIEKLTEEKINLSKQAEQKEKLEVEIENLKASITEAELLVQRGVMERNELENRIATVSKEADKFLKELNSTRSLKDEKETMVGILQSEVETLKSQYNDLKHSLFEDELEKENLRKEVFNLKGELKKKEEIITSTEKKLKGASDGPKFSSKNSKAVPARGSKEATGLRERIKLLEGQIKLKEAALENSNNSFLEKEKDLQYKIEELETRMVALSHSSLSCEDQLQKIQEIERVEALAESSNKDEGLDIDNTSMDSQVGARACLSVQNCIKSTNKNTLDKLLISTSQSGDYRDLDELLSEMALMKARNETMAGELKDMQNRYSEISLKFAEVEGERQQLVMTVRNLKKN</sequence>
<dbReference type="InParanoid" id="A0A2G5E178"/>
<accession>A0A2G5E178</accession>
<name>A0A2G5E178_AQUCA</name>
<organism evidence="4 5">
    <name type="scientific">Aquilegia coerulea</name>
    <name type="common">Rocky mountain columbine</name>
    <dbReference type="NCBI Taxonomy" id="218851"/>
    <lineage>
        <taxon>Eukaryota</taxon>
        <taxon>Viridiplantae</taxon>
        <taxon>Streptophyta</taxon>
        <taxon>Embryophyta</taxon>
        <taxon>Tracheophyta</taxon>
        <taxon>Spermatophyta</taxon>
        <taxon>Magnoliopsida</taxon>
        <taxon>Ranunculales</taxon>
        <taxon>Ranunculaceae</taxon>
        <taxon>Thalictroideae</taxon>
        <taxon>Aquilegia</taxon>
    </lineage>
</organism>
<feature type="compositionally biased region" description="Polar residues" evidence="2">
    <location>
        <begin position="192"/>
        <end position="216"/>
    </location>
</feature>